<protein>
    <submittedName>
        <fullName evidence="1">Type II toxin-antitoxin system RelE/ParE family toxin</fullName>
    </submittedName>
</protein>
<evidence type="ECO:0000313" key="1">
    <source>
        <dbReference type="EMBL" id="MEJ7136923.1"/>
    </source>
</evidence>
<comment type="caution">
    <text evidence="1">The sequence shown here is derived from an EMBL/GenBank/DDBJ whole genome shotgun (WGS) entry which is preliminary data.</text>
</comment>
<organism evidence="1 2">
    <name type="scientific">Amphibiibacter pelophylacis</name>
    <dbReference type="NCBI Taxonomy" id="1799477"/>
    <lineage>
        <taxon>Bacteria</taxon>
        <taxon>Pseudomonadati</taxon>
        <taxon>Pseudomonadota</taxon>
        <taxon>Betaproteobacteria</taxon>
        <taxon>Burkholderiales</taxon>
        <taxon>Sphaerotilaceae</taxon>
        <taxon>Amphibiibacter</taxon>
    </lineage>
</organism>
<keyword evidence="2" id="KW-1185">Reference proteome</keyword>
<evidence type="ECO:0000313" key="2">
    <source>
        <dbReference type="Proteomes" id="UP001364695"/>
    </source>
</evidence>
<sequence>MARILWRASARDDLRQILTFIARENPAASRRLRTVIERAVLSAALHPKLFRHSDRVPGLREIVAHPNYIVLYRAADGGIEVVSVVHSRREFPPQP</sequence>
<accession>A0ACC6NY63</accession>
<dbReference type="EMBL" id="JAWDIE010000001">
    <property type="protein sequence ID" value="MEJ7136923.1"/>
    <property type="molecule type" value="Genomic_DNA"/>
</dbReference>
<reference evidence="1" key="1">
    <citation type="submission" date="2023-10" db="EMBL/GenBank/DDBJ databases">
        <title>Amphibacter perezi, gen. nov., sp. nov. a novel taxa of the family Comamonadaceae, class Betaproteobacteria isolated from the skin microbiota of Pelophylax perezi from different populations.</title>
        <authorList>
            <person name="Costa S."/>
            <person name="Proenca D.N."/>
            <person name="Lopes I."/>
            <person name="Morais P.V."/>
        </authorList>
    </citation>
    <scope>NUCLEOTIDE SEQUENCE</scope>
    <source>
        <strain evidence="1">SL12-8</strain>
    </source>
</reference>
<dbReference type="Proteomes" id="UP001364695">
    <property type="component" value="Unassembled WGS sequence"/>
</dbReference>
<gene>
    <name evidence="1" type="ORF">RV045_00565</name>
</gene>
<name>A0ACC6NY63_9BURK</name>
<proteinExistence type="predicted"/>